<dbReference type="Proteomes" id="UP000008783">
    <property type="component" value="Unassembled WGS sequence"/>
</dbReference>
<reference key="1">
    <citation type="submission" date="2007-01" db="EMBL/GenBank/DDBJ databases">
        <title>The Genome Sequence of Puccinia graminis f. sp. tritici Strain CRL 75-36-700-3.</title>
        <authorList>
            <consortium name="The Broad Institute Genome Sequencing Platform"/>
            <person name="Birren B."/>
            <person name="Lander E."/>
            <person name="Galagan J."/>
            <person name="Nusbaum C."/>
            <person name="Devon K."/>
            <person name="Cuomo C."/>
            <person name="Jaffe D."/>
            <person name="Butler J."/>
            <person name="Alvarez P."/>
            <person name="Gnerre S."/>
            <person name="Grabherr M."/>
            <person name="Mauceli E."/>
            <person name="Brockman W."/>
            <person name="Young S."/>
            <person name="LaButti K."/>
            <person name="Sykes S."/>
            <person name="DeCaprio D."/>
            <person name="Crawford M."/>
            <person name="Koehrsen M."/>
            <person name="Engels R."/>
            <person name="Montgomery P."/>
            <person name="Pearson M."/>
            <person name="Howarth C."/>
            <person name="Larson L."/>
            <person name="White J."/>
            <person name="Zeng Q."/>
            <person name="Kodira C."/>
            <person name="Yandava C."/>
            <person name="Alvarado L."/>
            <person name="O'Leary S."/>
            <person name="Szabo L."/>
            <person name="Dean R."/>
            <person name="Schein J."/>
        </authorList>
    </citation>
    <scope>NUCLEOTIDE SEQUENCE</scope>
    <source>
        <strain>CRL 75-36-700-3</strain>
    </source>
</reference>
<proteinExistence type="predicted"/>
<feature type="region of interest" description="Disordered" evidence="1">
    <location>
        <begin position="74"/>
        <end position="96"/>
    </location>
</feature>
<evidence type="ECO:0000256" key="1">
    <source>
        <dbReference type="SAM" id="MobiDB-lite"/>
    </source>
</evidence>
<sequence length="200" mass="23062">MSWIYKRLILLHYHVNIASLRDRAPAPGFYELSGSEWRPQSMCASAAGSGERETIIPVRTDPRGHPKTKTRCMNISGSVAGHGGPQVTATRSERGPDCPSARQALCRRASSTCWETYNKPKQHKPEQNRTEQDCNPSQLKPRFNTQRWHIGFDTLTSAWWEQHNKKVLSCFLLEEIRAWTYNIPVWISFLFFFLEIVVDR</sequence>
<evidence type="ECO:0000313" key="4">
    <source>
        <dbReference type="Proteomes" id="UP000008783"/>
    </source>
</evidence>
<protein>
    <submittedName>
        <fullName evidence="3">Uncharacterized protein</fullName>
    </submittedName>
</protein>
<keyword evidence="2" id="KW-0472">Membrane</keyword>
<dbReference type="GeneID" id="10545591"/>
<dbReference type="HOGENOM" id="CLU_1366852_0_0_1"/>
<dbReference type="AlphaFoldDB" id="E3KZX8"/>
<evidence type="ECO:0000256" key="2">
    <source>
        <dbReference type="SAM" id="Phobius"/>
    </source>
</evidence>
<feature type="region of interest" description="Disordered" evidence="1">
    <location>
        <begin position="117"/>
        <end position="138"/>
    </location>
</feature>
<dbReference type="InParanoid" id="E3KZX8"/>
<dbReference type="EMBL" id="DS178326">
    <property type="protein sequence ID" value="EFP89859.1"/>
    <property type="molecule type" value="Genomic_DNA"/>
</dbReference>
<reference evidence="4" key="2">
    <citation type="journal article" date="2011" name="Proc. Natl. Acad. Sci. U.S.A.">
        <title>Obligate biotrophy features unraveled by the genomic analysis of rust fungi.</title>
        <authorList>
            <person name="Duplessis S."/>
            <person name="Cuomo C.A."/>
            <person name="Lin Y.-C."/>
            <person name="Aerts A."/>
            <person name="Tisserant E."/>
            <person name="Veneault-Fourrey C."/>
            <person name="Joly D.L."/>
            <person name="Hacquard S."/>
            <person name="Amselem J."/>
            <person name="Cantarel B.L."/>
            <person name="Chiu R."/>
            <person name="Coutinho P.M."/>
            <person name="Feau N."/>
            <person name="Field M."/>
            <person name="Frey P."/>
            <person name="Gelhaye E."/>
            <person name="Goldberg J."/>
            <person name="Grabherr M.G."/>
            <person name="Kodira C.D."/>
            <person name="Kohler A."/>
            <person name="Kuees U."/>
            <person name="Lindquist E.A."/>
            <person name="Lucas S.M."/>
            <person name="Mago R."/>
            <person name="Mauceli E."/>
            <person name="Morin E."/>
            <person name="Murat C."/>
            <person name="Pangilinan J.L."/>
            <person name="Park R."/>
            <person name="Pearson M."/>
            <person name="Quesneville H."/>
            <person name="Rouhier N."/>
            <person name="Sakthikumar S."/>
            <person name="Salamov A.A."/>
            <person name="Schmutz J."/>
            <person name="Selles B."/>
            <person name="Shapiro H."/>
            <person name="Tanguay P."/>
            <person name="Tuskan G.A."/>
            <person name="Henrissat B."/>
            <person name="Van de Peer Y."/>
            <person name="Rouze P."/>
            <person name="Ellis J.G."/>
            <person name="Dodds P.N."/>
            <person name="Schein J.E."/>
            <person name="Zhong S."/>
            <person name="Hamelin R.C."/>
            <person name="Grigoriev I.V."/>
            <person name="Szabo L.J."/>
            <person name="Martin F."/>
        </authorList>
    </citation>
    <scope>NUCLEOTIDE SEQUENCE [LARGE SCALE GENOMIC DNA]</scope>
    <source>
        <strain evidence="4">CRL 75-36-700-3 / race SCCL</strain>
    </source>
</reference>
<organism evidence="3 4">
    <name type="scientific">Puccinia graminis f. sp. tritici (strain CRL 75-36-700-3 / race SCCL)</name>
    <name type="common">Black stem rust fungus</name>
    <dbReference type="NCBI Taxonomy" id="418459"/>
    <lineage>
        <taxon>Eukaryota</taxon>
        <taxon>Fungi</taxon>
        <taxon>Dikarya</taxon>
        <taxon>Basidiomycota</taxon>
        <taxon>Pucciniomycotina</taxon>
        <taxon>Pucciniomycetes</taxon>
        <taxon>Pucciniales</taxon>
        <taxon>Pucciniaceae</taxon>
        <taxon>Puccinia</taxon>
    </lineage>
</organism>
<dbReference type="OrthoDB" id="44067at2759"/>
<dbReference type="KEGG" id="pgr:PGTG_15815"/>
<evidence type="ECO:0000313" key="3">
    <source>
        <dbReference type="EMBL" id="EFP89859.1"/>
    </source>
</evidence>
<gene>
    <name evidence="3" type="ORF">PGTG_15815</name>
</gene>
<name>E3KZX8_PUCGT</name>
<accession>E3KZX8</accession>
<keyword evidence="2" id="KW-1133">Transmembrane helix</keyword>
<dbReference type="RefSeq" id="XP_003334278.1">
    <property type="nucleotide sequence ID" value="XM_003334230.1"/>
</dbReference>
<feature type="transmembrane region" description="Helical" evidence="2">
    <location>
        <begin position="179"/>
        <end position="198"/>
    </location>
</feature>
<keyword evidence="4" id="KW-1185">Reference proteome</keyword>
<keyword evidence="2" id="KW-0812">Transmembrane</keyword>
<dbReference type="VEuPathDB" id="FungiDB:PGTG_15815"/>
<feature type="compositionally biased region" description="Basic and acidic residues" evidence="1">
    <location>
        <begin position="123"/>
        <end position="132"/>
    </location>
</feature>